<dbReference type="InterPro" id="IPR046720">
    <property type="entry name" value="DUF6612"/>
</dbReference>
<keyword evidence="2" id="KW-0732">Signal</keyword>
<keyword evidence="4" id="KW-1185">Reference proteome</keyword>
<protein>
    <recommendedName>
        <fullName evidence="5">Outer membrane lipoprotein-sorting protein</fullName>
    </recommendedName>
</protein>
<evidence type="ECO:0000313" key="4">
    <source>
        <dbReference type="Proteomes" id="UP000199017"/>
    </source>
</evidence>
<dbReference type="EMBL" id="FNDU01000002">
    <property type="protein sequence ID" value="SDH64881.1"/>
    <property type="molecule type" value="Genomic_DNA"/>
</dbReference>
<dbReference type="Pfam" id="PF20316">
    <property type="entry name" value="DUF6612"/>
    <property type="match status" value="1"/>
</dbReference>
<name>A0A1G8E4T1_9BACI</name>
<dbReference type="OrthoDB" id="1957331at2"/>
<dbReference type="PROSITE" id="PS51257">
    <property type="entry name" value="PROKAR_LIPOPROTEIN"/>
    <property type="match status" value="1"/>
</dbReference>
<dbReference type="Proteomes" id="UP000199017">
    <property type="component" value="Unassembled WGS sequence"/>
</dbReference>
<dbReference type="AlphaFoldDB" id="A0A1G8E4T1"/>
<proteinExistence type="predicted"/>
<evidence type="ECO:0000313" key="3">
    <source>
        <dbReference type="EMBL" id="SDH64881.1"/>
    </source>
</evidence>
<dbReference type="RefSeq" id="WP_091580952.1">
    <property type="nucleotide sequence ID" value="NZ_FNDU01000002.1"/>
</dbReference>
<reference evidence="3 4" key="1">
    <citation type="submission" date="2016-10" db="EMBL/GenBank/DDBJ databases">
        <authorList>
            <person name="de Groot N.N."/>
        </authorList>
    </citation>
    <scope>NUCLEOTIDE SEQUENCE [LARGE SCALE GENOMIC DNA]</scope>
    <source>
        <strain evidence="4">P4B,CCM 7963,CECT 7998,DSM 25260,IBRC-M 10614,KCTC 13821</strain>
    </source>
</reference>
<evidence type="ECO:0008006" key="5">
    <source>
        <dbReference type="Google" id="ProtNLM"/>
    </source>
</evidence>
<feature type="chain" id="PRO_5011472384" description="Outer membrane lipoprotein-sorting protein" evidence="2">
    <location>
        <begin position="25"/>
        <end position="353"/>
    </location>
</feature>
<feature type="compositionally biased region" description="Acidic residues" evidence="1">
    <location>
        <begin position="36"/>
        <end position="47"/>
    </location>
</feature>
<evidence type="ECO:0000256" key="1">
    <source>
        <dbReference type="SAM" id="MobiDB-lite"/>
    </source>
</evidence>
<feature type="signal peptide" evidence="2">
    <location>
        <begin position="1"/>
        <end position="24"/>
    </location>
</feature>
<accession>A0A1G8E4T1</accession>
<dbReference type="STRING" id="930129.SAMN05216352_10272"/>
<organism evidence="3 4">
    <name type="scientific">Alteribacillus bidgolensis</name>
    <dbReference type="NCBI Taxonomy" id="930129"/>
    <lineage>
        <taxon>Bacteria</taxon>
        <taxon>Bacillati</taxon>
        <taxon>Bacillota</taxon>
        <taxon>Bacilli</taxon>
        <taxon>Bacillales</taxon>
        <taxon>Bacillaceae</taxon>
        <taxon>Alteribacillus</taxon>
    </lineage>
</organism>
<sequence length="353" mass="41126">MAQIRKGLLLIMLTVFTSACMSEAETDENGNVTEPPEPEEPPEQEESIDSAEVLDNAIDSMEDLENYAIDTNMNQDIQFNKEGYLKNKYRSHTIVNLDPIGYHESSTIKTTEENGESDTSTDVVALERFFTEEGYYIFDSNDGRWVKFPDEFTEDIQSYDESFEKPAHTLELIEAYTDEIHISEGDQHYRLTFSGENEQLQQIALEMMRMVNTDFSEMMEDMMYMTEMEDLEFELLIDKETYYAKTLRMDMNMNMNSEEGKSYNSTHTVVARYSEFNEAKEVSIPDDVLDNAEEMELEEFSGFNEMEEFDTIEGIKIEEFYEDEDEENEEEDGEEIEIDLNEFLSNEDAEDES</sequence>
<feature type="region of interest" description="Disordered" evidence="1">
    <location>
        <begin position="320"/>
        <end position="353"/>
    </location>
</feature>
<evidence type="ECO:0000256" key="2">
    <source>
        <dbReference type="SAM" id="SignalP"/>
    </source>
</evidence>
<feature type="region of interest" description="Disordered" evidence="1">
    <location>
        <begin position="24"/>
        <end position="47"/>
    </location>
</feature>
<gene>
    <name evidence="3" type="ORF">SAMN05216352_10272</name>
</gene>